<reference evidence="3 4" key="1">
    <citation type="journal article" date="2023" name="bioRxiv">
        <title>Conserved and derived expression patterns and positive selection on dental genes reveal complex evolutionary context of ever-growing rodent molars.</title>
        <authorList>
            <person name="Calamari Z.T."/>
            <person name="Song A."/>
            <person name="Cohen E."/>
            <person name="Akter M."/>
            <person name="Roy R.D."/>
            <person name="Hallikas O."/>
            <person name="Christensen M.M."/>
            <person name="Li P."/>
            <person name="Marangoni P."/>
            <person name="Jernvall J."/>
            <person name="Klein O.D."/>
        </authorList>
    </citation>
    <scope>NUCLEOTIDE SEQUENCE [LARGE SCALE GENOMIC DNA]</scope>
    <source>
        <strain evidence="3">V071</strain>
    </source>
</reference>
<evidence type="ECO:0000313" key="3">
    <source>
        <dbReference type="EMBL" id="KAK7803527.1"/>
    </source>
</evidence>
<feature type="compositionally biased region" description="Basic and acidic residues" evidence="2">
    <location>
        <begin position="110"/>
        <end position="119"/>
    </location>
</feature>
<keyword evidence="1" id="KW-0325">Glycoprotein</keyword>
<dbReference type="AlphaFoldDB" id="A0AAW0HN07"/>
<evidence type="ECO:0000313" key="4">
    <source>
        <dbReference type="Proteomes" id="UP001488838"/>
    </source>
</evidence>
<gene>
    <name evidence="3" type="ORF">U0070_002952</name>
</gene>
<name>A0AAW0HN07_MYOGA</name>
<dbReference type="EMBL" id="JBBHLL010000414">
    <property type="protein sequence ID" value="KAK7803527.1"/>
    <property type="molecule type" value="Genomic_DNA"/>
</dbReference>
<dbReference type="InterPro" id="IPR011162">
    <property type="entry name" value="MHC_I/II-like_Ag-recog"/>
</dbReference>
<comment type="caution">
    <text evidence="3">The sequence shown here is derived from an EMBL/GenBank/DDBJ whole genome shotgun (WGS) entry which is preliminary data.</text>
</comment>
<evidence type="ECO:0000256" key="2">
    <source>
        <dbReference type="SAM" id="MobiDB-lite"/>
    </source>
</evidence>
<sequence>MLPLPKTHAGETHADASSLCYNYTVSKLESGSWKQEVQGQLNEKTFISCDNGNKCHSTGLLRDRLNATESWEAQFDTLKDGVYWFRNQVIDMKQENNTIRGLQQGLGLWDKGKKEEDSMGSRMESPGVMEEGTE</sequence>
<organism evidence="3 4">
    <name type="scientific">Myodes glareolus</name>
    <name type="common">Bank vole</name>
    <name type="synonym">Clethrionomys glareolus</name>
    <dbReference type="NCBI Taxonomy" id="447135"/>
    <lineage>
        <taxon>Eukaryota</taxon>
        <taxon>Metazoa</taxon>
        <taxon>Chordata</taxon>
        <taxon>Craniata</taxon>
        <taxon>Vertebrata</taxon>
        <taxon>Euteleostomi</taxon>
        <taxon>Mammalia</taxon>
        <taxon>Eutheria</taxon>
        <taxon>Euarchontoglires</taxon>
        <taxon>Glires</taxon>
        <taxon>Rodentia</taxon>
        <taxon>Myomorpha</taxon>
        <taxon>Muroidea</taxon>
        <taxon>Cricetidae</taxon>
        <taxon>Arvicolinae</taxon>
        <taxon>Myodes</taxon>
    </lineage>
</organism>
<evidence type="ECO:0000256" key="1">
    <source>
        <dbReference type="ARBA" id="ARBA00023180"/>
    </source>
</evidence>
<dbReference type="SUPFAM" id="SSF54452">
    <property type="entry name" value="MHC antigen-recognition domain"/>
    <property type="match status" value="1"/>
</dbReference>
<dbReference type="InterPro" id="IPR037055">
    <property type="entry name" value="MHC_I-like_Ag-recog_sf"/>
</dbReference>
<proteinExistence type="predicted"/>
<keyword evidence="4" id="KW-1185">Reference proteome</keyword>
<accession>A0AAW0HN07</accession>
<feature type="region of interest" description="Disordered" evidence="2">
    <location>
        <begin position="110"/>
        <end position="134"/>
    </location>
</feature>
<protein>
    <submittedName>
        <fullName evidence="3">Uncharacterized protein</fullName>
    </submittedName>
</protein>
<dbReference type="Proteomes" id="UP001488838">
    <property type="component" value="Unassembled WGS sequence"/>
</dbReference>
<dbReference type="Gene3D" id="3.30.500.10">
    <property type="entry name" value="MHC class I-like antigen recognition-like"/>
    <property type="match status" value="1"/>
</dbReference>